<dbReference type="InterPro" id="IPR051932">
    <property type="entry name" value="Bact_StressResp_Reg"/>
</dbReference>
<organism evidence="3 4">
    <name type="scientific">Mesobacillus maritimus</name>
    <dbReference type="NCBI Taxonomy" id="1643336"/>
    <lineage>
        <taxon>Bacteria</taxon>
        <taxon>Bacillati</taxon>
        <taxon>Bacillota</taxon>
        <taxon>Bacilli</taxon>
        <taxon>Bacillales</taxon>
        <taxon>Bacillaceae</taxon>
        <taxon>Mesobacillus</taxon>
    </lineage>
</organism>
<keyword evidence="4" id="KW-1185">Reference proteome</keyword>
<gene>
    <name evidence="3" type="ORF">H0185_02350</name>
</gene>
<feature type="domain" description="STAS" evidence="2">
    <location>
        <begin position="42"/>
        <end position="150"/>
    </location>
</feature>
<sequence>MEKKNNDIKSMRETINQLQNRVNELEDLIEQTALPIIPSIVPNTLLIPFTGVLSSERFQMIIPKVLNYASCTTTDAVILDFTAISIKNVDNLQSLGKYLKDLLTALNLMGIEVHLVGLSPQLSQVMVKSGLSVVKEVNAFSTFKSALEFLLEKKGLALVKINSDI</sequence>
<evidence type="ECO:0000256" key="1">
    <source>
        <dbReference type="SAM" id="Coils"/>
    </source>
</evidence>
<accession>A0ABS7K080</accession>
<name>A0ABS7K080_9BACI</name>
<dbReference type="PROSITE" id="PS50801">
    <property type="entry name" value="STAS"/>
    <property type="match status" value="1"/>
</dbReference>
<dbReference type="InterPro" id="IPR002645">
    <property type="entry name" value="STAS_dom"/>
</dbReference>
<dbReference type="PANTHER" id="PTHR33745">
    <property type="entry name" value="RSBT ANTAGONIST PROTEIN RSBS-RELATED"/>
    <property type="match status" value="1"/>
</dbReference>
<evidence type="ECO:0000313" key="3">
    <source>
        <dbReference type="EMBL" id="MBY0095662.1"/>
    </source>
</evidence>
<proteinExistence type="predicted"/>
<protein>
    <submittedName>
        <fullName evidence="3">STAS domain-containing protein</fullName>
    </submittedName>
</protein>
<dbReference type="EMBL" id="JACWFH010000006">
    <property type="protein sequence ID" value="MBY0095662.1"/>
    <property type="molecule type" value="Genomic_DNA"/>
</dbReference>
<dbReference type="PANTHER" id="PTHR33745:SF1">
    <property type="entry name" value="RSBT ANTAGONIST PROTEIN RSBS"/>
    <property type="match status" value="1"/>
</dbReference>
<evidence type="ECO:0000259" key="2">
    <source>
        <dbReference type="PROSITE" id="PS50801"/>
    </source>
</evidence>
<keyword evidence="1" id="KW-0175">Coiled coil</keyword>
<feature type="coiled-coil region" evidence="1">
    <location>
        <begin position="1"/>
        <end position="31"/>
    </location>
</feature>
<evidence type="ECO:0000313" key="4">
    <source>
        <dbReference type="Proteomes" id="UP000769780"/>
    </source>
</evidence>
<dbReference type="Pfam" id="PF01740">
    <property type="entry name" value="STAS"/>
    <property type="match status" value="1"/>
</dbReference>
<dbReference type="InterPro" id="IPR036513">
    <property type="entry name" value="STAS_dom_sf"/>
</dbReference>
<dbReference type="CDD" id="cd07041">
    <property type="entry name" value="STAS_RsbR_RsbS_like"/>
    <property type="match status" value="1"/>
</dbReference>
<dbReference type="Gene3D" id="3.30.750.24">
    <property type="entry name" value="STAS domain"/>
    <property type="match status" value="1"/>
</dbReference>
<reference evidence="3 4" key="1">
    <citation type="submission" date="2020-07" db="EMBL/GenBank/DDBJ databases">
        <title>Fungal Genomes of the International Space Station.</title>
        <authorList>
            <person name="Seuylemezian A."/>
            <person name="Singh N.K."/>
            <person name="Wood J."/>
            <person name="Venkateswaran K."/>
        </authorList>
    </citation>
    <scope>NUCLEOTIDE SEQUENCE [LARGE SCALE GENOMIC DNA]</scope>
    <source>
        <strain evidence="3 4">PL-B2</strain>
    </source>
</reference>
<dbReference type="SUPFAM" id="SSF52091">
    <property type="entry name" value="SpoIIaa-like"/>
    <property type="match status" value="1"/>
</dbReference>
<dbReference type="Proteomes" id="UP000769780">
    <property type="component" value="Unassembled WGS sequence"/>
</dbReference>
<dbReference type="RefSeq" id="WP_221870848.1">
    <property type="nucleotide sequence ID" value="NZ_JACWFH010000006.1"/>
</dbReference>
<comment type="caution">
    <text evidence="3">The sequence shown here is derived from an EMBL/GenBank/DDBJ whole genome shotgun (WGS) entry which is preliminary data.</text>
</comment>